<dbReference type="GO" id="GO:0004065">
    <property type="term" value="F:arylsulfatase activity"/>
    <property type="evidence" value="ECO:0007669"/>
    <property type="project" value="TreeGrafter"/>
</dbReference>
<dbReference type="GO" id="GO:0046872">
    <property type="term" value="F:metal ion binding"/>
    <property type="evidence" value="ECO:0007669"/>
    <property type="project" value="UniProtKB-KW"/>
</dbReference>
<dbReference type="InterPro" id="IPR050738">
    <property type="entry name" value="Sulfatase"/>
</dbReference>
<evidence type="ECO:0000256" key="4">
    <source>
        <dbReference type="ARBA" id="ARBA00022837"/>
    </source>
</evidence>
<feature type="domain" description="BD-FAE-like" evidence="6">
    <location>
        <begin position="480"/>
        <end position="673"/>
    </location>
</feature>
<comment type="caution">
    <text evidence="7">The sequence shown here is derived from an EMBL/GenBank/DDBJ whole genome shotgun (WGS) entry which is preliminary data.</text>
</comment>
<dbReference type="InterPro" id="IPR029058">
    <property type="entry name" value="AB_hydrolase_fold"/>
</dbReference>
<gene>
    <name evidence="7" type="ORF">RE6C_01597</name>
</gene>
<dbReference type="Pfam" id="PF20434">
    <property type="entry name" value="BD-FAE"/>
    <property type="match status" value="1"/>
</dbReference>
<reference evidence="7" key="1">
    <citation type="submission" date="2012-11" db="EMBL/GenBank/DDBJ databases">
        <title>Permanent draft genomes of Rhodopirellula europaea strain SH398 and 6C.</title>
        <authorList>
            <person name="Richter M."/>
            <person name="Richter-Heitmann T."/>
            <person name="Frank C."/>
            <person name="Harder J."/>
            <person name="Glockner F.O."/>
        </authorList>
    </citation>
    <scope>NUCLEOTIDE SEQUENCE</scope>
    <source>
        <strain evidence="7">6C</strain>
    </source>
</reference>
<keyword evidence="2" id="KW-0479">Metal-binding</keyword>
<dbReference type="InterPro" id="IPR024607">
    <property type="entry name" value="Sulfatase_CS"/>
</dbReference>
<proteinExistence type="inferred from homology"/>
<dbReference type="PANTHER" id="PTHR42693">
    <property type="entry name" value="ARYLSULFATASE FAMILY MEMBER"/>
    <property type="match status" value="1"/>
</dbReference>
<reference evidence="7" key="2">
    <citation type="journal article" date="2013" name="Mar. Genomics">
        <title>Expression of sulfatases in Rhodopirellula baltica and the diversity of sulfatases in the genus Rhodopirellula.</title>
        <authorList>
            <person name="Wegner C.E."/>
            <person name="Richter-Heitmann T."/>
            <person name="Klindworth A."/>
            <person name="Klockow C."/>
            <person name="Richter M."/>
            <person name="Achstetter T."/>
            <person name="Glockner F.O."/>
            <person name="Harder J."/>
        </authorList>
    </citation>
    <scope>NUCLEOTIDE SEQUENCE [LARGE SCALE GENOMIC DNA]</scope>
    <source>
        <strain evidence="7">6C</strain>
    </source>
</reference>
<sequence>MSAEKPNIVLILVDDQGYYDLGCYGATEVKTPRIDEMAGGGIRFTDYYAAAPICSPSRAGLLTGCYPRRVGNHVWVHRADSNTGIHSDELTLAELFKDNGYKTACIGKWHLGFHEPFLPQNQGFDHYFGLLHNLDPVETVYFEDVGGVPLQRDRDVVKRPADPDELTKLYTNEAIDFIEANKEGPFLLYLPHTMLHNPLGVSEEFKGTSQWGEYGDAIQELDHHVGRIIDVLKRLNIDDNTVVVYASDNGRGPGRNPQQKIRGRKLSTYEGGIRVPAIAWGPGLGLRAGISSPAVVRAMDWYPTLATLADIEIPSERVIDGRDLSPLLRGETDFVPPPGLKKSLNAGVPLRRRWEPDGEWGSLINRNQYNDAFFYHGSQGALAAVRWRNWKLYLNPSLALYDLTADPGESEIVRNPTILRKLRGMAILFQEEMRRDARPAGKVSVPREDGNTEIPETLLEQLDSRLGVTYARYGDRTLEMDLYRPKHSWGTLPAIVCIHGGGWANGTRANHGGVAQALAARGYVAATISYRLSGEAPFPAQIHDCKAAVRFLRANAEEFGIDSDHVGAIGLSAGGHLTALLATSAGVEELEGEGGNANFSSAIQAAVPMGAQTDFLSDRTREISAIDGRGKIWRQFLGGTQAEKFDTYRLASPLYHLDKNDPACWFITGEADDPSTHASVFRERMQQLEITTGLTVIEDAPHPFLGKQVWFDKMIETSNAFSRQNLKH</sequence>
<organism evidence="7 8">
    <name type="scientific">Rhodopirellula europaea 6C</name>
    <dbReference type="NCBI Taxonomy" id="1263867"/>
    <lineage>
        <taxon>Bacteria</taxon>
        <taxon>Pseudomonadati</taxon>
        <taxon>Planctomycetota</taxon>
        <taxon>Planctomycetia</taxon>
        <taxon>Pirellulales</taxon>
        <taxon>Pirellulaceae</taxon>
        <taxon>Rhodopirellula</taxon>
    </lineage>
</organism>
<dbReference type="AlphaFoldDB" id="M2AKT5"/>
<dbReference type="SUPFAM" id="SSF53474">
    <property type="entry name" value="alpha/beta-Hydrolases"/>
    <property type="match status" value="1"/>
</dbReference>
<dbReference type="Gene3D" id="3.30.1120.10">
    <property type="match status" value="1"/>
</dbReference>
<keyword evidence="4" id="KW-0106">Calcium</keyword>
<evidence type="ECO:0000313" key="8">
    <source>
        <dbReference type="Proteomes" id="UP000011529"/>
    </source>
</evidence>
<dbReference type="Pfam" id="PF00884">
    <property type="entry name" value="Sulfatase"/>
    <property type="match status" value="1"/>
</dbReference>
<evidence type="ECO:0000256" key="2">
    <source>
        <dbReference type="ARBA" id="ARBA00022723"/>
    </source>
</evidence>
<dbReference type="CDD" id="cd16026">
    <property type="entry name" value="GALNS_like"/>
    <property type="match status" value="1"/>
</dbReference>
<dbReference type="PROSITE" id="PS00149">
    <property type="entry name" value="SULFATASE_2"/>
    <property type="match status" value="1"/>
</dbReference>
<dbReference type="Gene3D" id="3.40.50.1820">
    <property type="entry name" value="alpha/beta hydrolase"/>
    <property type="match status" value="1"/>
</dbReference>
<dbReference type="InterPro" id="IPR049492">
    <property type="entry name" value="BD-FAE-like_dom"/>
</dbReference>
<dbReference type="InterPro" id="IPR017850">
    <property type="entry name" value="Alkaline_phosphatase_core_sf"/>
</dbReference>
<evidence type="ECO:0000256" key="1">
    <source>
        <dbReference type="ARBA" id="ARBA00008779"/>
    </source>
</evidence>
<evidence type="ECO:0000256" key="3">
    <source>
        <dbReference type="ARBA" id="ARBA00022801"/>
    </source>
</evidence>
<feature type="domain" description="Sulfatase N-terminal" evidence="5">
    <location>
        <begin position="6"/>
        <end position="311"/>
    </location>
</feature>
<dbReference type="SUPFAM" id="SSF53649">
    <property type="entry name" value="Alkaline phosphatase-like"/>
    <property type="match status" value="1"/>
</dbReference>
<evidence type="ECO:0000259" key="5">
    <source>
        <dbReference type="Pfam" id="PF00884"/>
    </source>
</evidence>
<evidence type="ECO:0000313" key="7">
    <source>
        <dbReference type="EMBL" id="EMB17735.1"/>
    </source>
</evidence>
<dbReference type="EMBL" id="ANMO01000090">
    <property type="protein sequence ID" value="EMB17735.1"/>
    <property type="molecule type" value="Genomic_DNA"/>
</dbReference>
<comment type="similarity">
    <text evidence="1">Belongs to the sulfatase family.</text>
</comment>
<keyword evidence="8" id="KW-1185">Reference proteome</keyword>
<dbReference type="PROSITE" id="PS00523">
    <property type="entry name" value="SULFATASE_1"/>
    <property type="match status" value="1"/>
</dbReference>
<dbReference type="PANTHER" id="PTHR42693:SF53">
    <property type="entry name" value="ENDO-4-O-SULFATASE"/>
    <property type="match status" value="1"/>
</dbReference>
<dbReference type="InterPro" id="IPR000917">
    <property type="entry name" value="Sulfatase_N"/>
</dbReference>
<dbReference type="PATRIC" id="fig|1263867.3.peg.1695"/>
<dbReference type="Gene3D" id="3.40.720.10">
    <property type="entry name" value="Alkaline Phosphatase, subunit A"/>
    <property type="match status" value="1"/>
</dbReference>
<name>M2AKT5_9BACT</name>
<evidence type="ECO:0000259" key="6">
    <source>
        <dbReference type="Pfam" id="PF20434"/>
    </source>
</evidence>
<accession>M2AKT5</accession>
<dbReference type="Proteomes" id="UP000011529">
    <property type="component" value="Unassembled WGS sequence"/>
</dbReference>
<protein>
    <submittedName>
        <fullName evidence="7">Arylsulfatase A</fullName>
    </submittedName>
</protein>
<keyword evidence="3" id="KW-0378">Hydrolase</keyword>